<proteinExistence type="predicted"/>
<evidence type="ECO:0000313" key="3">
    <source>
        <dbReference type="Proteomes" id="UP000027432"/>
    </source>
</evidence>
<reference evidence="2 3" key="1">
    <citation type="submission" date="2013-07" db="EMBL/GenBank/DDBJ databases">
        <title>Thioclava pacifica DSM 10166 Genome Sequencing.</title>
        <authorList>
            <person name="Lai Q."/>
            <person name="Shao Z."/>
        </authorList>
    </citation>
    <scope>NUCLEOTIDE SEQUENCE [LARGE SCALE GENOMIC DNA]</scope>
    <source>
        <strain evidence="2 3">DSM 10166</strain>
    </source>
</reference>
<dbReference type="RefSeq" id="WP_038074050.1">
    <property type="nucleotide sequence ID" value="NZ_AUND01000004.1"/>
</dbReference>
<dbReference type="OrthoDB" id="7881737at2"/>
<sequence length="68" mass="7544">MNSSQDYRTTATGAIDYAHYTRAAMAIRQQDARAMFGRIGTIWRKITDLMGGGHNAPASKPKRLSTTR</sequence>
<name>A0A074JHU7_9RHOB</name>
<keyword evidence="3" id="KW-1185">Reference proteome</keyword>
<gene>
    <name evidence="2" type="ORF">TP2_16270</name>
</gene>
<accession>A0A074JHU7</accession>
<protein>
    <submittedName>
        <fullName evidence="2">Uncharacterized protein</fullName>
    </submittedName>
</protein>
<dbReference type="Proteomes" id="UP000027432">
    <property type="component" value="Unassembled WGS sequence"/>
</dbReference>
<organism evidence="2 3">
    <name type="scientific">Thioclava pacifica DSM 10166</name>
    <dbReference type="NCBI Taxonomy" id="1353537"/>
    <lineage>
        <taxon>Bacteria</taxon>
        <taxon>Pseudomonadati</taxon>
        <taxon>Pseudomonadota</taxon>
        <taxon>Alphaproteobacteria</taxon>
        <taxon>Rhodobacterales</taxon>
        <taxon>Paracoccaceae</taxon>
        <taxon>Thioclava</taxon>
    </lineage>
</organism>
<dbReference type="AlphaFoldDB" id="A0A074JHU7"/>
<dbReference type="STRING" id="1353537.TP2_16270"/>
<feature type="region of interest" description="Disordered" evidence="1">
    <location>
        <begin position="49"/>
        <end position="68"/>
    </location>
</feature>
<evidence type="ECO:0000313" key="2">
    <source>
        <dbReference type="EMBL" id="KEO55133.1"/>
    </source>
</evidence>
<comment type="caution">
    <text evidence="2">The sequence shown here is derived from an EMBL/GenBank/DDBJ whole genome shotgun (WGS) entry which is preliminary data.</text>
</comment>
<evidence type="ECO:0000256" key="1">
    <source>
        <dbReference type="SAM" id="MobiDB-lite"/>
    </source>
</evidence>
<dbReference type="EMBL" id="AUND01000004">
    <property type="protein sequence ID" value="KEO55133.1"/>
    <property type="molecule type" value="Genomic_DNA"/>
</dbReference>